<feature type="domain" description="Glycoside hydrolase family 65 N-terminal" evidence="5">
    <location>
        <begin position="53"/>
        <end position="283"/>
    </location>
</feature>
<dbReference type="Gene3D" id="2.60.420.10">
    <property type="entry name" value="Maltose phosphorylase, domain 3"/>
    <property type="match status" value="1"/>
</dbReference>
<dbReference type="GO" id="GO:0030246">
    <property type="term" value="F:carbohydrate binding"/>
    <property type="evidence" value="ECO:0007669"/>
    <property type="project" value="InterPro"/>
</dbReference>
<dbReference type="AlphaFoldDB" id="A0A939FEG6"/>
<dbReference type="Proteomes" id="UP000664167">
    <property type="component" value="Unassembled WGS sequence"/>
</dbReference>
<dbReference type="InterPro" id="IPR011013">
    <property type="entry name" value="Gal_mutarotase_sf_dom"/>
</dbReference>
<evidence type="ECO:0000259" key="5">
    <source>
        <dbReference type="Pfam" id="PF03636"/>
    </source>
</evidence>
<dbReference type="Gene3D" id="2.70.98.40">
    <property type="entry name" value="Glycoside hydrolase, family 65, N-terminal domain"/>
    <property type="match status" value="1"/>
</dbReference>
<reference evidence="6" key="1">
    <citation type="submission" date="2021-03" db="EMBL/GenBank/DDBJ databases">
        <title>Streptomyces poriferae sp. nov., a novel marine sponge-derived Actinobacteria species with anti-MRSA activity.</title>
        <authorList>
            <person name="Sandoval-Powers M."/>
            <person name="Kralova S."/>
            <person name="Nguyen G.-S."/>
            <person name="Fawwal D."/>
            <person name="Degnes K."/>
            <person name="Klinkenberg G."/>
            <person name="Sletta H."/>
            <person name="Wentzel A."/>
            <person name="Liles M.R."/>
        </authorList>
    </citation>
    <scope>NUCLEOTIDE SEQUENCE</scope>
    <source>
        <strain evidence="6">DSM 41794</strain>
    </source>
</reference>
<feature type="domain" description="Glycoside hydrolase family 65 central catalytic" evidence="3">
    <location>
        <begin position="335"/>
        <end position="555"/>
    </location>
</feature>
<evidence type="ECO:0000256" key="2">
    <source>
        <dbReference type="SAM" id="SignalP"/>
    </source>
</evidence>
<gene>
    <name evidence="6" type="ORF">J0695_29625</name>
</gene>
<dbReference type="RefSeq" id="WP_206967160.1">
    <property type="nucleotide sequence ID" value="NZ_BAAAJJ010000003.1"/>
</dbReference>
<protein>
    <submittedName>
        <fullName evidence="6">Glycoside hydrolase family 65 protein</fullName>
    </submittedName>
</protein>
<keyword evidence="7" id="KW-1185">Reference proteome</keyword>
<dbReference type="PANTHER" id="PTHR11051">
    <property type="entry name" value="GLYCOSYL HYDROLASE-RELATED"/>
    <property type="match status" value="1"/>
</dbReference>
<name>A0A939FEG6_9ACTN</name>
<organism evidence="6 7">
    <name type="scientific">Streptomyces beijiangensis</name>
    <dbReference type="NCBI Taxonomy" id="163361"/>
    <lineage>
        <taxon>Bacteria</taxon>
        <taxon>Bacillati</taxon>
        <taxon>Actinomycetota</taxon>
        <taxon>Actinomycetes</taxon>
        <taxon>Kitasatosporales</taxon>
        <taxon>Streptomycetaceae</taxon>
        <taxon>Streptomyces</taxon>
    </lineage>
</organism>
<dbReference type="Pfam" id="PF03633">
    <property type="entry name" value="Glyco_hydro_65C"/>
    <property type="match status" value="1"/>
</dbReference>
<dbReference type="GO" id="GO:0016757">
    <property type="term" value="F:glycosyltransferase activity"/>
    <property type="evidence" value="ECO:0007669"/>
    <property type="project" value="UniProtKB-ARBA"/>
</dbReference>
<dbReference type="SUPFAM" id="SSF74650">
    <property type="entry name" value="Galactose mutarotase-like"/>
    <property type="match status" value="1"/>
</dbReference>
<keyword evidence="6" id="KW-0378">Hydrolase</keyword>
<evidence type="ECO:0000313" key="7">
    <source>
        <dbReference type="Proteomes" id="UP000664167"/>
    </source>
</evidence>
<dbReference type="Pfam" id="PF03636">
    <property type="entry name" value="Glyco_hydro_65N"/>
    <property type="match status" value="1"/>
</dbReference>
<dbReference type="GO" id="GO:0004555">
    <property type="term" value="F:alpha,alpha-trehalase activity"/>
    <property type="evidence" value="ECO:0007669"/>
    <property type="project" value="TreeGrafter"/>
</dbReference>
<dbReference type="GO" id="GO:0005993">
    <property type="term" value="P:trehalose catabolic process"/>
    <property type="evidence" value="ECO:0007669"/>
    <property type="project" value="TreeGrafter"/>
</dbReference>
<sequence>MTPMRPGFRTRTVAAALGMLMACATPGAAADSRPLSQRADSVWELTTSTYTPAEYRSQPYVGNGYLSQRIPATGTGYQGGLGETGWPLYDERYAGAFAAGFYHRGDDDEFLAALPTWSTLTVSDGADSLTPGTSADRISSYRQSLDLSAATVSTAYTWTPRPGRAVRVAYDVLSHRSRQNLGLVRLRVTPSWSGRLDVTGVFDGAGARRTTAVSRSAGQVTVAAEGSGQRITESAALVAGEGTAFADRTAVLPDGAPQTAGERVGIDVTAGETYEVVKYVGVAATPETAHQAVAAARKAGLPRLLTEHRTAWAELWRPTPVTPGRDDLQRATNSALYSLYSSVREGQSWSLGPSGLSSETYAGQIYWDADTWMFPALLATHPELARSVVEYRYRTLDQARRNAVAVGRKGGVWPWTAGPSALCSGIGPCKGYQDHLQSEIALAQWQFYAATGDLKWLRERGFPVLAAIADFWADRAVRGADGKYHVKGVSGADEYAHGVDDHALTNGGAVVALRHAAEAAHLLGEPVPAAWTEVADQLYVPQDADGSHPEYAGYQGQKIKQADTVLLTYPYGYVTDPAVAQADLDRYAPVTDPDGPAMTDSVHAVIAAQIGAPGCQTDTYLERSYRPFVKEPFLQFSEARGDKAGDNAGAPAFTFLTGAGGFLQTLPYGIAGLRWDPDSLRLDPMLTPGLSQGVRLDHLSWQGRDLAVRIGARTTHITLRSGPPMSVQLPDGKHEMRAGDTITTETRRPDLTPTDDLARCRPAAADSETAGGYAQAAVDGSTATAWTATAPRSALTLWLAKPVRIAHAEVVFGSGRPDTVRLEGRTGAGGWRSLTPDTAVPSSGTLSLASDTPALVSQVRLVARSAGTPAEVSELRLMR</sequence>
<keyword evidence="2" id="KW-0732">Signal</keyword>
<dbReference type="InterPro" id="IPR012341">
    <property type="entry name" value="6hp_glycosidase-like_sf"/>
</dbReference>
<dbReference type="InterPro" id="IPR005194">
    <property type="entry name" value="Glyco_hydro_65_C"/>
</dbReference>
<comment type="caution">
    <text evidence="6">The sequence shown here is derived from an EMBL/GenBank/DDBJ whole genome shotgun (WGS) entry which is preliminary data.</text>
</comment>
<keyword evidence="1" id="KW-0326">Glycosidase</keyword>
<feature type="domain" description="Glycoside hydrolase family 65 C-terminal" evidence="4">
    <location>
        <begin position="673"/>
        <end position="734"/>
    </location>
</feature>
<accession>A0A939FEG6</accession>
<dbReference type="EMBL" id="JAFLRJ010000336">
    <property type="protein sequence ID" value="MBO0515907.1"/>
    <property type="molecule type" value="Genomic_DNA"/>
</dbReference>
<dbReference type="InterPro" id="IPR005196">
    <property type="entry name" value="Glyco_hydro_65_N"/>
</dbReference>
<dbReference type="SUPFAM" id="SSF48208">
    <property type="entry name" value="Six-hairpin glycosidases"/>
    <property type="match status" value="1"/>
</dbReference>
<feature type="chain" id="PRO_5039722456" evidence="2">
    <location>
        <begin position="30"/>
        <end position="879"/>
    </location>
</feature>
<dbReference type="InterPro" id="IPR037018">
    <property type="entry name" value="GH65_N"/>
</dbReference>
<evidence type="ECO:0000259" key="3">
    <source>
        <dbReference type="Pfam" id="PF03632"/>
    </source>
</evidence>
<dbReference type="PROSITE" id="PS51257">
    <property type="entry name" value="PROKAR_LIPOPROTEIN"/>
    <property type="match status" value="1"/>
</dbReference>
<proteinExistence type="predicted"/>
<dbReference type="InterPro" id="IPR005195">
    <property type="entry name" value="Glyco_hydro_65_M"/>
</dbReference>
<evidence type="ECO:0000259" key="4">
    <source>
        <dbReference type="Pfam" id="PF03633"/>
    </source>
</evidence>
<dbReference type="InterPro" id="IPR008979">
    <property type="entry name" value="Galactose-bd-like_sf"/>
</dbReference>
<dbReference type="SUPFAM" id="SSF49785">
    <property type="entry name" value="Galactose-binding domain-like"/>
    <property type="match status" value="1"/>
</dbReference>
<evidence type="ECO:0000256" key="1">
    <source>
        <dbReference type="ARBA" id="ARBA00023295"/>
    </source>
</evidence>
<dbReference type="PANTHER" id="PTHR11051:SF8">
    <property type="entry name" value="PROTEIN-GLUCOSYLGALACTOSYLHYDROXYLYSINE GLUCOSIDASE"/>
    <property type="match status" value="1"/>
</dbReference>
<dbReference type="Gene3D" id="2.60.120.260">
    <property type="entry name" value="Galactose-binding domain-like"/>
    <property type="match status" value="1"/>
</dbReference>
<dbReference type="Gene3D" id="1.50.10.10">
    <property type="match status" value="1"/>
</dbReference>
<dbReference type="InterPro" id="IPR008928">
    <property type="entry name" value="6-hairpin_glycosidase_sf"/>
</dbReference>
<feature type="signal peptide" evidence="2">
    <location>
        <begin position="1"/>
        <end position="29"/>
    </location>
</feature>
<dbReference type="Pfam" id="PF03632">
    <property type="entry name" value="Glyco_hydro_65m"/>
    <property type="match status" value="1"/>
</dbReference>
<evidence type="ECO:0000313" key="6">
    <source>
        <dbReference type="EMBL" id="MBO0515907.1"/>
    </source>
</evidence>